<dbReference type="STRING" id="984487.A0A1E4SBA7"/>
<dbReference type="SMART" id="SM01115">
    <property type="entry name" value="cwf21"/>
    <property type="match status" value="1"/>
</dbReference>
<evidence type="ECO:0000256" key="5">
    <source>
        <dbReference type="ARBA" id="ARBA00022728"/>
    </source>
</evidence>
<organism evidence="11 12">
    <name type="scientific">Suhomyces tanzawaensis NRRL Y-17324</name>
    <dbReference type="NCBI Taxonomy" id="984487"/>
    <lineage>
        <taxon>Eukaryota</taxon>
        <taxon>Fungi</taxon>
        <taxon>Dikarya</taxon>
        <taxon>Ascomycota</taxon>
        <taxon>Saccharomycotina</taxon>
        <taxon>Pichiomycetes</taxon>
        <taxon>Debaryomycetaceae</taxon>
        <taxon>Suhomyces</taxon>
    </lineage>
</organism>
<dbReference type="CDD" id="cd21372">
    <property type="entry name" value="cwf21_CWC21-like"/>
    <property type="match status" value="1"/>
</dbReference>
<gene>
    <name evidence="11" type="ORF">CANTADRAFT_8401</name>
</gene>
<feature type="domain" description="CWF21" evidence="10">
    <location>
        <begin position="68"/>
        <end position="114"/>
    </location>
</feature>
<accession>A0A1E4SBA7</accession>
<dbReference type="Pfam" id="PF08312">
    <property type="entry name" value="cwf21"/>
    <property type="match status" value="1"/>
</dbReference>
<evidence type="ECO:0000256" key="4">
    <source>
        <dbReference type="ARBA" id="ARBA00022664"/>
    </source>
</evidence>
<dbReference type="GO" id="GO:0005681">
    <property type="term" value="C:spliceosomal complex"/>
    <property type="evidence" value="ECO:0007669"/>
    <property type="project" value="UniProtKB-KW"/>
</dbReference>
<dbReference type="PANTHER" id="PTHR36562:SF5">
    <property type="entry name" value="SERINE_ARGININE REPETITIVE MATRIX 2"/>
    <property type="match status" value="1"/>
</dbReference>
<dbReference type="PANTHER" id="PTHR36562">
    <property type="entry name" value="SERINE/ARGININE REPETITIVE MATRIX 2"/>
    <property type="match status" value="1"/>
</dbReference>
<keyword evidence="8" id="KW-0175">Coiled coil</keyword>
<keyword evidence="7" id="KW-0539">Nucleus</keyword>
<protein>
    <recommendedName>
        <fullName evidence="3">Pre-mRNA-splicing factor CWC21</fullName>
    </recommendedName>
</protein>
<comment type="similarity">
    <text evidence="2">Belongs to the CWC21 family.</text>
</comment>
<evidence type="ECO:0000256" key="2">
    <source>
        <dbReference type="ARBA" id="ARBA00005954"/>
    </source>
</evidence>
<keyword evidence="6" id="KW-0508">mRNA splicing</keyword>
<dbReference type="RefSeq" id="XP_020061932.1">
    <property type="nucleotide sequence ID" value="XM_020211288.1"/>
</dbReference>
<dbReference type="AlphaFoldDB" id="A0A1E4SBA7"/>
<evidence type="ECO:0000256" key="1">
    <source>
        <dbReference type="ARBA" id="ARBA00004123"/>
    </source>
</evidence>
<sequence length="180" mass="20622">MSYNGIGLQSARGSGTSGYIQSNLSANKKNASEDLTSGHYKKRKLEQKLRVRHGQVAKVVKPISQAVDKERELSRRVEIQCMELRDELEEKGVSEEQIKQKVNNLRSKLKESKKGSESELELELELNQNKEQIRLPNKSELTVSLVDSLSTETRTTYQYQPRFNSRTNSKEIRVTHKSDE</sequence>
<evidence type="ECO:0000313" key="11">
    <source>
        <dbReference type="EMBL" id="ODV76810.1"/>
    </source>
</evidence>
<dbReference type="GeneID" id="30985424"/>
<keyword evidence="12" id="KW-1185">Reference proteome</keyword>
<dbReference type="GO" id="GO:0006397">
    <property type="term" value="P:mRNA processing"/>
    <property type="evidence" value="ECO:0007669"/>
    <property type="project" value="UniProtKB-KW"/>
</dbReference>
<comment type="subcellular location">
    <subcellularLocation>
        <location evidence="1">Nucleus</location>
    </subcellularLocation>
</comment>
<dbReference type="EMBL" id="KV453917">
    <property type="protein sequence ID" value="ODV76810.1"/>
    <property type="molecule type" value="Genomic_DNA"/>
</dbReference>
<evidence type="ECO:0000256" key="6">
    <source>
        <dbReference type="ARBA" id="ARBA00023187"/>
    </source>
</evidence>
<evidence type="ECO:0000256" key="9">
    <source>
        <dbReference type="SAM" id="MobiDB-lite"/>
    </source>
</evidence>
<evidence type="ECO:0000313" key="12">
    <source>
        <dbReference type="Proteomes" id="UP000094285"/>
    </source>
</evidence>
<evidence type="ECO:0000256" key="3">
    <source>
        <dbReference type="ARBA" id="ARBA00020641"/>
    </source>
</evidence>
<evidence type="ECO:0000256" key="7">
    <source>
        <dbReference type="ARBA" id="ARBA00023242"/>
    </source>
</evidence>
<dbReference type="Gene3D" id="6.10.140.420">
    <property type="match status" value="1"/>
</dbReference>
<dbReference type="InterPro" id="IPR051372">
    <property type="entry name" value="CWC21"/>
</dbReference>
<reference evidence="12" key="1">
    <citation type="submission" date="2016-05" db="EMBL/GenBank/DDBJ databases">
        <title>Comparative genomics of biotechnologically important yeasts.</title>
        <authorList>
            <consortium name="DOE Joint Genome Institute"/>
            <person name="Riley R."/>
            <person name="Haridas S."/>
            <person name="Wolfe K.H."/>
            <person name="Lopes M.R."/>
            <person name="Hittinger C.T."/>
            <person name="Goker M."/>
            <person name="Salamov A."/>
            <person name="Wisecaver J."/>
            <person name="Long T.M."/>
            <person name="Aerts A.L."/>
            <person name="Barry K."/>
            <person name="Choi C."/>
            <person name="Clum A."/>
            <person name="Coughlan A.Y."/>
            <person name="Deshpande S."/>
            <person name="Douglass A.P."/>
            <person name="Hanson S.J."/>
            <person name="Klenk H.-P."/>
            <person name="Labutti K."/>
            <person name="Lapidus A."/>
            <person name="Lindquist E."/>
            <person name="Lipzen A."/>
            <person name="Meier-Kolthoff J.P."/>
            <person name="Ohm R.A."/>
            <person name="Otillar R.P."/>
            <person name="Pangilinan J."/>
            <person name="Peng Y."/>
            <person name="Rokas A."/>
            <person name="Rosa C.A."/>
            <person name="Scheuner C."/>
            <person name="Sibirny A.A."/>
            <person name="Slot J.C."/>
            <person name="Stielow J.B."/>
            <person name="Sun H."/>
            <person name="Kurtzman C.P."/>
            <person name="Blackwell M."/>
            <person name="Grigoriev I.V."/>
            <person name="Jeffries T.W."/>
        </authorList>
    </citation>
    <scope>NUCLEOTIDE SEQUENCE [LARGE SCALE GENOMIC DNA]</scope>
    <source>
        <strain evidence="12">NRRL Y-17324</strain>
    </source>
</reference>
<evidence type="ECO:0000259" key="10">
    <source>
        <dbReference type="SMART" id="SM01115"/>
    </source>
</evidence>
<name>A0A1E4SBA7_9ASCO</name>
<dbReference type="OrthoDB" id="10267305at2759"/>
<dbReference type="GO" id="GO:0008380">
    <property type="term" value="P:RNA splicing"/>
    <property type="evidence" value="ECO:0007669"/>
    <property type="project" value="UniProtKB-KW"/>
</dbReference>
<feature type="region of interest" description="Disordered" evidence="9">
    <location>
        <begin position="1"/>
        <end position="45"/>
    </location>
</feature>
<keyword evidence="5" id="KW-0747">Spliceosome</keyword>
<feature type="coiled-coil region" evidence="8">
    <location>
        <begin position="67"/>
        <end position="115"/>
    </location>
</feature>
<dbReference type="InterPro" id="IPR013170">
    <property type="entry name" value="mRNA_splic_Cwf21_dom"/>
</dbReference>
<keyword evidence="4" id="KW-0507">mRNA processing</keyword>
<feature type="compositionally biased region" description="Polar residues" evidence="9">
    <location>
        <begin position="11"/>
        <end position="35"/>
    </location>
</feature>
<proteinExistence type="inferred from homology"/>
<dbReference type="Proteomes" id="UP000094285">
    <property type="component" value="Unassembled WGS sequence"/>
</dbReference>
<evidence type="ECO:0000256" key="8">
    <source>
        <dbReference type="SAM" id="Coils"/>
    </source>
</evidence>